<protein>
    <submittedName>
        <fullName evidence="1">Uncharacterized protein</fullName>
    </submittedName>
</protein>
<reference evidence="1" key="2">
    <citation type="journal article" date="2015" name="Data Brief">
        <title>Shoot transcriptome of the giant reed, Arundo donax.</title>
        <authorList>
            <person name="Barrero R.A."/>
            <person name="Guerrero F.D."/>
            <person name="Moolhuijzen P."/>
            <person name="Goolsby J.A."/>
            <person name="Tidwell J."/>
            <person name="Bellgard S.E."/>
            <person name="Bellgard M.I."/>
        </authorList>
    </citation>
    <scope>NUCLEOTIDE SEQUENCE</scope>
    <source>
        <tissue evidence="1">Shoot tissue taken approximately 20 cm above the soil surface</tissue>
    </source>
</reference>
<evidence type="ECO:0000313" key="1">
    <source>
        <dbReference type="EMBL" id="JAE32161.1"/>
    </source>
</evidence>
<organism evidence="1">
    <name type="scientific">Arundo donax</name>
    <name type="common">Giant reed</name>
    <name type="synonym">Donax arundinaceus</name>
    <dbReference type="NCBI Taxonomy" id="35708"/>
    <lineage>
        <taxon>Eukaryota</taxon>
        <taxon>Viridiplantae</taxon>
        <taxon>Streptophyta</taxon>
        <taxon>Embryophyta</taxon>
        <taxon>Tracheophyta</taxon>
        <taxon>Spermatophyta</taxon>
        <taxon>Magnoliopsida</taxon>
        <taxon>Liliopsida</taxon>
        <taxon>Poales</taxon>
        <taxon>Poaceae</taxon>
        <taxon>PACMAD clade</taxon>
        <taxon>Arundinoideae</taxon>
        <taxon>Arundineae</taxon>
        <taxon>Arundo</taxon>
    </lineage>
</organism>
<dbReference type="EMBL" id="GBRH01165735">
    <property type="protein sequence ID" value="JAE32161.1"/>
    <property type="molecule type" value="Transcribed_RNA"/>
</dbReference>
<reference evidence="1" key="1">
    <citation type="submission" date="2014-09" db="EMBL/GenBank/DDBJ databases">
        <authorList>
            <person name="Magalhaes I.L.F."/>
            <person name="Oliveira U."/>
            <person name="Santos F.R."/>
            <person name="Vidigal T.H.D.A."/>
            <person name="Brescovit A.D."/>
            <person name="Santos A.J."/>
        </authorList>
    </citation>
    <scope>NUCLEOTIDE SEQUENCE</scope>
    <source>
        <tissue evidence="1">Shoot tissue taken approximately 20 cm above the soil surface</tissue>
    </source>
</reference>
<dbReference type="AlphaFoldDB" id="A0A0A9HBF2"/>
<name>A0A0A9HBF2_ARUDO</name>
<accession>A0A0A9HBF2</accession>
<sequence>MKKVQGQRFTEPMEQKKCSLYLTITSTECVDEHLHSNHGSYIRWSNL</sequence>
<proteinExistence type="predicted"/>